<dbReference type="AlphaFoldDB" id="A0A1W1VH42"/>
<dbReference type="Gene3D" id="3.40.50.2000">
    <property type="entry name" value="Glycogen Phosphorylase B"/>
    <property type="match status" value="2"/>
</dbReference>
<dbReference type="InterPro" id="IPR050194">
    <property type="entry name" value="Glycosyltransferase_grp1"/>
</dbReference>
<dbReference type="STRING" id="645990.SAMN00120144_3655"/>
<dbReference type="GO" id="GO:0016757">
    <property type="term" value="F:glycosyltransferase activity"/>
    <property type="evidence" value="ECO:0007669"/>
    <property type="project" value="InterPro"/>
</dbReference>
<accession>A0A1W1VH42</accession>
<dbReference type="RefSeq" id="WP_084444791.1">
    <property type="nucleotide sequence ID" value="NZ_FWWW01000060.1"/>
</dbReference>
<dbReference type="PANTHER" id="PTHR45947:SF13">
    <property type="entry name" value="TRANSFERASE"/>
    <property type="match status" value="1"/>
</dbReference>
<dbReference type="SUPFAM" id="SSF53756">
    <property type="entry name" value="UDP-Glycosyltransferase/glycogen phosphorylase"/>
    <property type="match status" value="1"/>
</dbReference>
<reference evidence="3 4" key="1">
    <citation type="submission" date="2017-04" db="EMBL/GenBank/DDBJ databases">
        <authorList>
            <person name="Afonso C.L."/>
            <person name="Miller P.J."/>
            <person name="Scott M.A."/>
            <person name="Spackman E."/>
            <person name="Goraichik I."/>
            <person name="Dimitrov K.M."/>
            <person name="Suarez D.L."/>
            <person name="Swayne D.E."/>
        </authorList>
    </citation>
    <scope>NUCLEOTIDE SEQUENCE [LARGE SCALE GENOMIC DNA]</scope>
    <source>
        <strain evidence="3 4">DSM 11622</strain>
    </source>
</reference>
<protein>
    <submittedName>
        <fullName evidence="3">Glycosyl transferase group 1</fullName>
    </submittedName>
</protein>
<dbReference type="PANTHER" id="PTHR45947">
    <property type="entry name" value="SULFOQUINOVOSYL TRANSFERASE SQD2"/>
    <property type="match status" value="1"/>
</dbReference>
<dbReference type="Pfam" id="PF13439">
    <property type="entry name" value="Glyco_transf_4"/>
    <property type="match status" value="1"/>
</dbReference>
<organism evidence="3 4">
    <name type="scientific">Hymenobacter roseosalivarius DSM 11622</name>
    <dbReference type="NCBI Taxonomy" id="645990"/>
    <lineage>
        <taxon>Bacteria</taxon>
        <taxon>Pseudomonadati</taxon>
        <taxon>Bacteroidota</taxon>
        <taxon>Cytophagia</taxon>
        <taxon>Cytophagales</taxon>
        <taxon>Hymenobacteraceae</taxon>
        <taxon>Hymenobacter</taxon>
    </lineage>
</organism>
<evidence type="ECO:0000313" key="3">
    <source>
        <dbReference type="EMBL" id="SMB92697.1"/>
    </source>
</evidence>
<feature type="domain" description="Glycosyl transferase family 1" evidence="1">
    <location>
        <begin position="213"/>
        <end position="363"/>
    </location>
</feature>
<name>A0A1W1VH42_9BACT</name>
<evidence type="ECO:0000259" key="2">
    <source>
        <dbReference type="Pfam" id="PF13439"/>
    </source>
</evidence>
<evidence type="ECO:0000259" key="1">
    <source>
        <dbReference type="Pfam" id="PF00534"/>
    </source>
</evidence>
<sequence>MRILLLHNRYQQAGGEDVVFRAELELLRTHGHATDTLEFDNDHIQSAWDKLLTGLRSLYNPSSARLLKKKIEAYQPDIIHIHNFFPVGSPSLLYAAAAAGVPVVMTLHNYRLVCPSAILYTAGQIYERSVNKILPWDAIRRGVYRNSRAQTASVAVMTGVHKILGTWRDKVDRYLVLTDFARNIIVNSSLKLRPEQVVIKVNSVPDCGIGPVQRQEQLLFIGRLTPEKGIEVLLSAAEKGKLPLHIIGDGPLRSEVEECAARCPSIIYTGFSTREIVAAALQHARALIVASTWYEGMPLVVLEAFAAGTPVIASRLGGLGELIQHEVNGLHFEPGNADDLIAQAKRLCGDSELAVKLGQSARKSYDTRYSPERNYQQLVAIYQSVLTDRTATNELEKALH</sequence>
<dbReference type="EMBL" id="FWWW01000060">
    <property type="protein sequence ID" value="SMB92697.1"/>
    <property type="molecule type" value="Genomic_DNA"/>
</dbReference>
<gene>
    <name evidence="3" type="ORF">SAMN00120144_3655</name>
</gene>
<proteinExistence type="predicted"/>
<dbReference type="Proteomes" id="UP000192266">
    <property type="component" value="Unassembled WGS sequence"/>
</dbReference>
<keyword evidence="4" id="KW-1185">Reference proteome</keyword>
<evidence type="ECO:0000313" key="4">
    <source>
        <dbReference type="Proteomes" id="UP000192266"/>
    </source>
</evidence>
<dbReference type="InterPro" id="IPR028098">
    <property type="entry name" value="Glyco_trans_4-like_N"/>
</dbReference>
<dbReference type="OrthoDB" id="9787111at2"/>
<dbReference type="Pfam" id="PF00534">
    <property type="entry name" value="Glycos_transf_1"/>
    <property type="match status" value="1"/>
</dbReference>
<dbReference type="CDD" id="cd03801">
    <property type="entry name" value="GT4_PimA-like"/>
    <property type="match status" value="1"/>
</dbReference>
<feature type="domain" description="Glycosyltransferase subfamily 4-like N-terminal" evidence="2">
    <location>
        <begin position="52"/>
        <end position="136"/>
    </location>
</feature>
<dbReference type="InterPro" id="IPR001296">
    <property type="entry name" value="Glyco_trans_1"/>
</dbReference>
<keyword evidence="3" id="KW-0808">Transferase</keyword>